<sequence>MAGQRLTVIVGFTVLNAALGIVGQSPSHVTSFGYLERRL</sequence>
<keyword evidence="2" id="KW-1185">Reference proteome</keyword>
<proteinExistence type="predicted"/>
<gene>
    <name evidence="1" type="ordered locus">MycrhN_5011</name>
</gene>
<evidence type="ECO:0000313" key="1">
    <source>
        <dbReference type="EMBL" id="AEV75490.1"/>
    </source>
</evidence>
<dbReference type="PATRIC" id="fig|710685.3.peg.5026"/>
<accession>G8RVQ7</accession>
<organism evidence="1 2">
    <name type="scientific">Mycolicibacterium rhodesiae (strain NBB3)</name>
    <name type="common">Mycobacterium rhodesiae</name>
    <dbReference type="NCBI Taxonomy" id="710685"/>
    <lineage>
        <taxon>Bacteria</taxon>
        <taxon>Bacillati</taxon>
        <taxon>Actinomycetota</taxon>
        <taxon>Actinomycetes</taxon>
        <taxon>Mycobacteriales</taxon>
        <taxon>Mycobacteriaceae</taxon>
        <taxon>Mycolicibacterium</taxon>
    </lineage>
</organism>
<protein>
    <submittedName>
        <fullName evidence="1">Uncharacterized protein</fullName>
    </submittedName>
</protein>
<name>G8RVQ7_MYCRN</name>
<reference evidence="1 2" key="1">
    <citation type="submission" date="2011-12" db="EMBL/GenBank/DDBJ databases">
        <title>Complete sequence of Mycobacterium rhodesiae NBB3.</title>
        <authorList>
            <consortium name="US DOE Joint Genome Institute"/>
            <person name="Lucas S."/>
            <person name="Han J."/>
            <person name="Lapidus A."/>
            <person name="Cheng J.-F."/>
            <person name="Goodwin L."/>
            <person name="Pitluck S."/>
            <person name="Peters L."/>
            <person name="Mikhailova N."/>
            <person name="Gu W."/>
            <person name="Detter J.C."/>
            <person name="Han C."/>
            <person name="Tapia R."/>
            <person name="Land M."/>
            <person name="Hauser L."/>
            <person name="Kyrpides N."/>
            <person name="Ivanova N."/>
            <person name="Pagani I."/>
            <person name="Mattes T."/>
            <person name="Holmes A."/>
            <person name="Rutledge P."/>
            <person name="Paulsen I."/>
            <person name="Coleman N."/>
            <person name="Woyke T."/>
        </authorList>
    </citation>
    <scope>NUCLEOTIDE SEQUENCE [LARGE SCALE GENOMIC DNA]</scope>
    <source>
        <strain evidence="1 2">NBB3</strain>
    </source>
</reference>
<dbReference type="Proteomes" id="UP000005442">
    <property type="component" value="Chromosome"/>
</dbReference>
<dbReference type="KEGG" id="mrh:MycrhN_5011"/>
<dbReference type="HOGENOM" id="CLU_3313081_0_0_11"/>
<dbReference type="AlphaFoldDB" id="G8RVQ7"/>
<evidence type="ECO:0000313" key="2">
    <source>
        <dbReference type="Proteomes" id="UP000005442"/>
    </source>
</evidence>
<dbReference type="EMBL" id="CP003169">
    <property type="protein sequence ID" value="AEV75490.1"/>
    <property type="molecule type" value="Genomic_DNA"/>
</dbReference>